<sequence>MEDIITQLHENVDAVAARLTDAIGLLPREAPEFFVPKEGATAQLDPQAQMLARAQGYARDIIKAALEVDRLIDDIGLPSDEATQHENMMKLDQQNRAALSEIEALVKGTDDWLERLRAQKRACADQLIRPFTTTVPKPAAPGVDEAASTTDAPHEAPSGGVDGKEDGEAGAAAMQLEQTPVEQQQPPTAPQ</sequence>
<feature type="compositionally biased region" description="Low complexity" evidence="7">
    <location>
        <begin position="169"/>
        <end position="191"/>
    </location>
</feature>
<feature type="region of interest" description="Disordered" evidence="7">
    <location>
        <begin position="133"/>
        <end position="191"/>
    </location>
</feature>
<dbReference type="Proteomes" id="UP001141327">
    <property type="component" value="Unassembled WGS sequence"/>
</dbReference>
<comment type="subunit">
    <text evidence="6">Component of the Mediator complex.</text>
</comment>
<dbReference type="SUPFAM" id="SSF140718">
    <property type="entry name" value="Mediator hinge subcomplex-like"/>
    <property type="match status" value="1"/>
</dbReference>
<comment type="function">
    <text evidence="6">Component of the Mediator complex, a coactivator involved in the regulated transcription of nearly all RNA polymerase II-dependent genes. Mediator functions as a bridge to convey information from gene-specific regulatory proteins to the basal RNA polymerase II transcription machinery. Mediator is recruited to promoters by direct interactions with regulatory proteins and serves as a scaffold for the assembly of a functional preinitiation complex with RNA polymerase II and the general transcription factors.</text>
</comment>
<dbReference type="InterPro" id="IPR021384">
    <property type="entry name" value="Mediator_Med21"/>
</dbReference>
<keyword evidence="5 6" id="KW-0539">Nucleus</keyword>
<protein>
    <recommendedName>
        <fullName evidence="6">Mediator of RNA polymerase II transcription subunit 21</fullName>
    </recommendedName>
</protein>
<gene>
    <name evidence="8" type="ORF">PAPYR_12961</name>
</gene>
<evidence type="ECO:0000313" key="8">
    <source>
        <dbReference type="EMBL" id="KAJ4452769.1"/>
    </source>
</evidence>
<comment type="subcellular location">
    <subcellularLocation>
        <location evidence="1 6">Nucleus</location>
    </subcellularLocation>
</comment>
<dbReference type="Gene3D" id="6.10.280.10">
    <property type="entry name" value="Mediator complex, subunit Med21"/>
    <property type="match status" value="1"/>
</dbReference>
<dbReference type="PANTHER" id="PTHR13381:SF0">
    <property type="entry name" value="MEDIATOR OF RNA POLYMERASE II TRANSCRIPTION SUBUNIT 21"/>
    <property type="match status" value="1"/>
</dbReference>
<keyword evidence="9" id="KW-1185">Reference proteome</keyword>
<comment type="similarity">
    <text evidence="6">Belongs to the Mediator complex subunit 21 family.</text>
</comment>
<reference evidence="8" key="1">
    <citation type="journal article" date="2022" name="bioRxiv">
        <title>Genomics of Preaxostyla Flagellates Illuminates Evolutionary Transitions and the Path Towards Mitochondrial Loss.</title>
        <authorList>
            <person name="Novak L.V.F."/>
            <person name="Treitli S.C."/>
            <person name="Pyrih J."/>
            <person name="Halakuc P."/>
            <person name="Pipaliya S.V."/>
            <person name="Vacek V."/>
            <person name="Brzon O."/>
            <person name="Soukal P."/>
            <person name="Eme L."/>
            <person name="Dacks J.B."/>
            <person name="Karnkowska A."/>
            <person name="Elias M."/>
            <person name="Hampl V."/>
        </authorList>
    </citation>
    <scope>NUCLEOTIDE SEQUENCE</scope>
    <source>
        <strain evidence="8">RCP-MX</strain>
    </source>
</reference>
<keyword evidence="4 6" id="KW-0804">Transcription</keyword>
<proteinExistence type="inferred from homology"/>
<dbReference type="EMBL" id="JAPMOS010000390">
    <property type="protein sequence ID" value="KAJ4452769.1"/>
    <property type="molecule type" value="Genomic_DNA"/>
</dbReference>
<evidence type="ECO:0000313" key="9">
    <source>
        <dbReference type="Proteomes" id="UP001141327"/>
    </source>
</evidence>
<comment type="caution">
    <text evidence="8">The sequence shown here is derived from an EMBL/GenBank/DDBJ whole genome shotgun (WGS) entry which is preliminary data.</text>
</comment>
<name>A0ABQ8U112_9EUKA</name>
<keyword evidence="3 6" id="KW-0010">Activator</keyword>
<evidence type="ECO:0000256" key="3">
    <source>
        <dbReference type="ARBA" id="ARBA00023159"/>
    </source>
</evidence>
<dbReference type="PANTHER" id="PTHR13381">
    <property type="entry name" value="RNA POLYMERASE II HOLOENZYME COMPONENT SRB7"/>
    <property type="match status" value="1"/>
</dbReference>
<keyword evidence="2 6" id="KW-0805">Transcription regulation</keyword>
<dbReference type="Pfam" id="PF11221">
    <property type="entry name" value="Med21"/>
    <property type="match status" value="1"/>
</dbReference>
<accession>A0ABQ8U112</accession>
<dbReference type="InterPro" id="IPR037212">
    <property type="entry name" value="Med7/Med21-like"/>
</dbReference>
<evidence type="ECO:0000256" key="6">
    <source>
        <dbReference type="RuleBase" id="RU366036"/>
    </source>
</evidence>
<evidence type="ECO:0000256" key="5">
    <source>
        <dbReference type="ARBA" id="ARBA00023242"/>
    </source>
</evidence>
<evidence type="ECO:0000256" key="2">
    <source>
        <dbReference type="ARBA" id="ARBA00023015"/>
    </source>
</evidence>
<organism evidence="8 9">
    <name type="scientific">Paratrimastix pyriformis</name>
    <dbReference type="NCBI Taxonomy" id="342808"/>
    <lineage>
        <taxon>Eukaryota</taxon>
        <taxon>Metamonada</taxon>
        <taxon>Preaxostyla</taxon>
        <taxon>Paratrimastigidae</taxon>
        <taxon>Paratrimastix</taxon>
    </lineage>
</organism>
<evidence type="ECO:0000256" key="1">
    <source>
        <dbReference type="ARBA" id="ARBA00004123"/>
    </source>
</evidence>
<evidence type="ECO:0000256" key="4">
    <source>
        <dbReference type="ARBA" id="ARBA00023163"/>
    </source>
</evidence>
<evidence type="ECO:0000256" key="7">
    <source>
        <dbReference type="SAM" id="MobiDB-lite"/>
    </source>
</evidence>